<dbReference type="SMART" id="SM00849">
    <property type="entry name" value="Lactamase_B"/>
    <property type="match status" value="1"/>
</dbReference>
<dbReference type="PANTHER" id="PTHR42951:SF4">
    <property type="entry name" value="ACYL-COENZYME A THIOESTERASE MBLAC2"/>
    <property type="match status" value="1"/>
</dbReference>
<dbReference type="Pfam" id="PF00753">
    <property type="entry name" value="Lactamase_B"/>
    <property type="match status" value="1"/>
</dbReference>
<dbReference type="PANTHER" id="PTHR42951">
    <property type="entry name" value="METALLO-BETA-LACTAMASE DOMAIN-CONTAINING"/>
    <property type="match status" value="1"/>
</dbReference>
<dbReference type="EMBL" id="JBHZOL010000075">
    <property type="protein sequence ID" value="MFE4106909.1"/>
    <property type="molecule type" value="Genomic_DNA"/>
</dbReference>
<proteinExistence type="predicted"/>
<organism evidence="2 3">
    <name type="scientific">Almyronema epifaneia S1</name>
    <dbReference type="NCBI Taxonomy" id="2991925"/>
    <lineage>
        <taxon>Bacteria</taxon>
        <taxon>Bacillati</taxon>
        <taxon>Cyanobacteriota</taxon>
        <taxon>Cyanophyceae</taxon>
        <taxon>Nodosilineales</taxon>
        <taxon>Nodosilineaceae</taxon>
        <taxon>Almyronema</taxon>
        <taxon>Almyronema epifaneia</taxon>
    </lineage>
</organism>
<dbReference type="SUPFAM" id="SSF56281">
    <property type="entry name" value="Metallo-hydrolase/oxidoreductase"/>
    <property type="match status" value="1"/>
</dbReference>
<sequence length="331" mass="35656">MKLRQWAIALLLTLATLAGILSLPPRTPAQTSASLTLADAGLSLAKLGDGVYGLIASTDFPTSDPNAAICNGGIVIGSDGVLVVDPFQTEALANLMFATVASLTDQPIRYVVNSHYHFDHSGGNAAAAAMDYPILGRGPIREFMLTRNLEMDPNATAPNLVVNGPTEIWLGDRQVQFTEFDGHSGGTDLIVYVPDVDVLMTGDLLFYQRIPYLGDSNLRVLQSTLAQLATEYTTARILPGHGPVTDRSGLDTFRGYLDDLEAFALSWETQELSQAAAIAQTPLPEQYANYLFQALFPSNLEVAYQQLTLGYNDAAAIKQYFQAQAPALKAL</sequence>
<dbReference type="CDD" id="cd16282">
    <property type="entry name" value="metallo-hydrolase-like_MBL-fold"/>
    <property type="match status" value="1"/>
</dbReference>
<keyword evidence="3" id="KW-1185">Reference proteome</keyword>
<protein>
    <submittedName>
        <fullName evidence="2">MBL fold metallo-hydrolase</fullName>
    </submittedName>
</protein>
<name>A0ABW6IFE8_9CYAN</name>
<evidence type="ECO:0000259" key="1">
    <source>
        <dbReference type="SMART" id="SM00849"/>
    </source>
</evidence>
<dbReference type="InterPro" id="IPR050855">
    <property type="entry name" value="NDM-1-like"/>
</dbReference>
<gene>
    <name evidence="2" type="ORF">ACFVKH_11510</name>
</gene>
<reference evidence="2 3" key="1">
    <citation type="submission" date="2024-10" db="EMBL/GenBank/DDBJ databases">
        <authorList>
            <person name="Ratan Roy A."/>
            <person name="Morales Sandoval P.H."/>
            <person name="De Los Santos Villalobos S."/>
            <person name="Chakraborty S."/>
            <person name="Mukherjee J."/>
        </authorList>
    </citation>
    <scope>NUCLEOTIDE SEQUENCE [LARGE SCALE GENOMIC DNA]</scope>
    <source>
        <strain evidence="2 3">S1</strain>
    </source>
</reference>
<accession>A0ABW6IFE8</accession>
<evidence type="ECO:0000313" key="3">
    <source>
        <dbReference type="Proteomes" id="UP001600165"/>
    </source>
</evidence>
<dbReference type="RefSeq" id="WP_377965120.1">
    <property type="nucleotide sequence ID" value="NZ_JBHZOL010000075.1"/>
</dbReference>
<dbReference type="Proteomes" id="UP001600165">
    <property type="component" value="Unassembled WGS sequence"/>
</dbReference>
<dbReference type="InterPro" id="IPR036866">
    <property type="entry name" value="RibonucZ/Hydroxyglut_hydro"/>
</dbReference>
<evidence type="ECO:0000313" key="2">
    <source>
        <dbReference type="EMBL" id="MFE4106909.1"/>
    </source>
</evidence>
<comment type="caution">
    <text evidence="2">The sequence shown here is derived from an EMBL/GenBank/DDBJ whole genome shotgun (WGS) entry which is preliminary data.</text>
</comment>
<dbReference type="Gene3D" id="3.60.15.10">
    <property type="entry name" value="Ribonuclease Z/Hydroxyacylglutathione hydrolase-like"/>
    <property type="match status" value="1"/>
</dbReference>
<dbReference type="InterPro" id="IPR001279">
    <property type="entry name" value="Metallo-B-lactamas"/>
</dbReference>
<feature type="domain" description="Metallo-beta-lactamase" evidence="1">
    <location>
        <begin position="69"/>
        <end position="241"/>
    </location>
</feature>